<dbReference type="PANTHER" id="PTHR43764">
    <property type="entry name" value="MOLYBDENUM COFACTOR BIOSYNTHESIS"/>
    <property type="match status" value="1"/>
</dbReference>
<dbReference type="InterPro" id="IPR036425">
    <property type="entry name" value="MoaB/Mog-like_dom_sf"/>
</dbReference>
<organism evidence="5 6">
    <name type="scientific">Bacillus carboniphilus</name>
    <dbReference type="NCBI Taxonomy" id="86663"/>
    <lineage>
        <taxon>Bacteria</taxon>
        <taxon>Bacillati</taxon>
        <taxon>Bacillota</taxon>
        <taxon>Bacilli</taxon>
        <taxon>Bacillales</taxon>
        <taxon>Bacillaceae</taxon>
        <taxon>Bacillus</taxon>
    </lineage>
</organism>
<dbReference type="SUPFAM" id="SSF53218">
    <property type="entry name" value="Molybdenum cofactor biosynthesis proteins"/>
    <property type="match status" value="1"/>
</dbReference>
<dbReference type="Proteomes" id="UP001500782">
    <property type="component" value="Unassembled WGS sequence"/>
</dbReference>
<evidence type="ECO:0000256" key="2">
    <source>
        <dbReference type="ARBA" id="ARBA00005046"/>
    </source>
</evidence>
<dbReference type="Pfam" id="PF00994">
    <property type="entry name" value="MoCF_biosynth"/>
    <property type="match status" value="1"/>
</dbReference>
<dbReference type="Gene3D" id="3.40.980.10">
    <property type="entry name" value="MoaB/Mog-like domain"/>
    <property type="match status" value="1"/>
</dbReference>
<comment type="pathway">
    <text evidence="2">Cofactor biosynthesis; molybdopterin biosynthesis.</text>
</comment>
<dbReference type="CDD" id="cd00886">
    <property type="entry name" value="MogA_MoaB"/>
    <property type="match status" value="1"/>
</dbReference>
<dbReference type="PANTHER" id="PTHR43764:SF1">
    <property type="entry name" value="MOLYBDOPTERIN MOLYBDOTRANSFERASE"/>
    <property type="match status" value="1"/>
</dbReference>
<proteinExistence type="predicted"/>
<dbReference type="RefSeq" id="WP_343797629.1">
    <property type="nucleotide sequence ID" value="NZ_BAAADJ010000014.1"/>
</dbReference>
<keyword evidence="6" id="KW-1185">Reference proteome</keyword>
<evidence type="ECO:0000256" key="1">
    <source>
        <dbReference type="ARBA" id="ARBA00003487"/>
    </source>
</evidence>
<dbReference type="InterPro" id="IPR008284">
    <property type="entry name" value="MoCF_biosynth_CS"/>
</dbReference>
<dbReference type="SMART" id="SM00852">
    <property type="entry name" value="MoCF_biosynth"/>
    <property type="match status" value="1"/>
</dbReference>
<sequence length="159" mass="17345">MWRVAIVTISDKGSKGERKDESGPLLAQLAKEIRGDIVSTLIIPDDFNQIEESLISLADHSKCDLILTTGGTGLAERDITPEATKTVIEREVPGIPEAMRMVAFPRTNFSILSRAVAGIRGKTLIINFPGSTKAVKECFSIIKPILPHSLDLLRGKTKH</sequence>
<gene>
    <name evidence="5" type="ORF">GCM10008967_14000</name>
</gene>
<reference evidence="6" key="1">
    <citation type="journal article" date="2019" name="Int. J. Syst. Evol. Microbiol.">
        <title>The Global Catalogue of Microorganisms (GCM) 10K type strain sequencing project: providing services to taxonomists for standard genome sequencing and annotation.</title>
        <authorList>
            <consortium name="The Broad Institute Genomics Platform"/>
            <consortium name="The Broad Institute Genome Sequencing Center for Infectious Disease"/>
            <person name="Wu L."/>
            <person name="Ma J."/>
        </authorList>
    </citation>
    <scope>NUCLEOTIDE SEQUENCE [LARGE SCALE GENOMIC DNA]</scope>
    <source>
        <strain evidence="6">JCM 9731</strain>
    </source>
</reference>
<accession>A0ABP3FU03</accession>
<dbReference type="EMBL" id="BAAADJ010000014">
    <property type="protein sequence ID" value="GAA0324632.1"/>
    <property type="molecule type" value="Genomic_DNA"/>
</dbReference>
<dbReference type="NCBIfam" id="TIGR00177">
    <property type="entry name" value="molyb_syn"/>
    <property type="match status" value="1"/>
</dbReference>
<dbReference type="InterPro" id="IPR001453">
    <property type="entry name" value="MoaB/Mog_dom"/>
</dbReference>
<evidence type="ECO:0000256" key="3">
    <source>
        <dbReference type="ARBA" id="ARBA00023150"/>
    </source>
</evidence>
<evidence type="ECO:0000259" key="4">
    <source>
        <dbReference type="SMART" id="SM00852"/>
    </source>
</evidence>
<evidence type="ECO:0000313" key="5">
    <source>
        <dbReference type="EMBL" id="GAA0324632.1"/>
    </source>
</evidence>
<evidence type="ECO:0000313" key="6">
    <source>
        <dbReference type="Proteomes" id="UP001500782"/>
    </source>
</evidence>
<dbReference type="InterPro" id="IPR051920">
    <property type="entry name" value="MPT_Adenylyltrnsfr/MoaC-Rel"/>
</dbReference>
<feature type="domain" description="MoaB/Mog" evidence="4">
    <location>
        <begin position="5"/>
        <end position="149"/>
    </location>
</feature>
<name>A0ABP3FU03_9BACI</name>
<dbReference type="PROSITE" id="PS01078">
    <property type="entry name" value="MOCF_BIOSYNTHESIS_1"/>
    <property type="match status" value="1"/>
</dbReference>
<protein>
    <submittedName>
        <fullName evidence="5">MogA/MoaB family molybdenum cofactor biosynthesis protein</fullName>
    </submittedName>
</protein>
<keyword evidence="3" id="KW-0501">Molybdenum cofactor biosynthesis</keyword>
<comment type="caution">
    <text evidence="5">The sequence shown here is derived from an EMBL/GenBank/DDBJ whole genome shotgun (WGS) entry which is preliminary data.</text>
</comment>
<comment type="function">
    <text evidence="1">May be involved in the biosynthesis of molybdopterin.</text>
</comment>